<reference evidence="3" key="1">
    <citation type="submission" date="2015-09" db="EMBL/GenBank/DDBJ databases">
        <authorList>
            <consortium name="Pathogen Informatics"/>
        </authorList>
    </citation>
    <scope>NUCLEOTIDE SEQUENCE [LARGE SCALE GENOMIC DNA]</scope>
    <source>
        <strain evidence="3">Lake Konstanz</strain>
    </source>
</reference>
<keyword evidence="3" id="KW-1185">Reference proteome</keyword>
<dbReference type="Proteomes" id="UP000051952">
    <property type="component" value="Unassembled WGS sequence"/>
</dbReference>
<gene>
    <name evidence="2" type="ORF">BSAL_08425</name>
</gene>
<feature type="region of interest" description="Disordered" evidence="1">
    <location>
        <begin position="557"/>
        <end position="614"/>
    </location>
</feature>
<feature type="region of interest" description="Disordered" evidence="1">
    <location>
        <begin position="363"/>
        <end position="393"/>
    </location>
</feature>
<dbReference type="OrthoDB" id="277199at2759"/>
<feature type="region of interest" description="Disordered" evidence="1">
    <location>
        <begin position="114"/>
        <end position="136"/>
    </location>
</feature>
<evidence type="ECO:0000313" key="2">
    <source>
        <dbReference type="EMBL" id="CUI14615.1"/>
    </source>
</evidence>
<feature type="region of interest" description="Disordered" evidence="1">
    <location>
        <begin position="170"/>
        <end position="224"/>
    </location>
</feature>
<organism evidence="2 3">
    <name type="scientific">Bodo saltans</name>
    <name type="common">Flagellated protozoan</name>
    <dbReference type="NCBI Taxonomy" id="75058"/>
    <lineage>
        <taxon>Eukaryota</taxon>
        <taxon>Discoba</taxon>
        <taxon>Euglenozoa</taxon>
        <taxon>Kinetoplastea</taxon>
        <taxon>Metakinetoplastina</taxon>
        <taxon>Eubodonida</taxon>
        <taxon>Bodonidae</taxon>
        <taxon>Bodo</taxon>
    </lineage>
</organism>
<evidence type="ECO:0000313" key="3">
    <source>
        <dbReference type="Proteomes" id="UP000051952"/>
    </source>
</evidence>
<accession>A0A0S4KG25</accession>
<feature type="compositionally biased region" description="Basic and acidic residues" evidence="1">
    <location>
        <begin position="369"/>
        <end position="393"/>
    </location>
</feature>
<feature type="compositionally biased region" description="Basic and acidic residues" evidence="1">
    <location>
        <begin position="506"/>
        <end position="520"/>
    </location>
</feature>
<feature type="compositionally biased region" description="Polar residues" evidence="1">
    <location>
        <begin position="522"/>
        <end position="543"/>
    </location>
</feature>
<feature type="compositionally biased region" description="Basic and acidic residues" evidence="1">
    <location>
        <begin position="272"/>
        <end position="304"/>
    </location>
</feature>
<protein>
    <submittedName>
        <fullName evidence="2">Uncharacterized protein</fullName>
    </submittedName>
</protein>
<feature type="compositionally biased region" description="Low complexity" evidence="1">
    <location>
        <begin position="557"/>
        <end position="570"/>
    </location>
</feature>
<dbReference type="EMBL" id="CYKH01001435">
    <property type="protein sequence ID" value="CUI14615.1"/>
    <property type="molecule type" value="Genomic_DNA"/>
</dbReference>
<feature type="compositionally biased region" description="Basic and acidic residues" evidence="1">
    <location>
        <begin position="116"/>
        <end position="136"/>
    </location>
</feature>
<feature type="compositionally biased region" description="Polar residues" evidence="1">
    <location>
        <begin position="204"/>
        <end position="218"/>
    </location>
</feature>
<evidence type="ECO:0000256" key="1">
    <source>
        <dbReference type="SAM" id="MobiDB-lite"/>
    </source>
</evidence>
<proteinExistence type="predicted"/>
<sequence length="699" mass="76857">MFEAYDPTQLKKLDDMMSIASGREDQILAALVKRYGPEPPAAPVNTSPSAPVERAAAVPKVLDVTPTDDGEPLSYETRFRRIFEHYDTSQLPKLPELMRMSKGREEVLLNSLVKRYGPEPKSQEVSGQRDEAKPKDIASTNSVAAFDNGQPLHPPLVQLASADSNVMPLSASSAAGGTSPTFDQSRDRWQSVSTTYDDPPSATRIGNGQQDQRSSSVISDPFDIDVNTSPTVSVAQVESPLGQPTYVVNVPSTTFDDPFSEDYSRGNVNDVTETRRGDQHEGRQSLERGNHYERAQSDRSEASQHPRAVPRAVQHEEPSHRNTPQSQTRSRDAANTKPPQWEEYWDDSVASARDIEEDLRSVARTTSSHYDDSSPTHGYDRRGPDAPYRYNDKQPHRHSLEVAHSAPAATAPPPAFWGSEMAYMLSELRLLREQVTLQAKDIKLKDEELYQLRATVVGLRTALEVMQRPSGPIPLSTMSASAPAKNPVVRSSSSIREASFDPFEDSPPRRPSLDASRRVESFYSSPDAQLRQPSASAVSTHVSRGSVLTPYVTAAAASQPTPQTAQQLPAIGSNRSSPRRYENTEPSPPPSARSNVSFRQPVDDSAGPHLENPLRGISSAKLQSSMSPVRRFRQHLHSIDAPLARGAIPVRYSSHKDASVFPTSDGVPQEYLPHSPLATTALGSYYQPQDSSPMSQLLW</sequence>
<feature type="region of interest" description="Disordered" evidence="1">
    <location>
        <begin position="473"/>
        <end position="543"/>
    </location>
</feature>
<name>A0A0S4KG25_BODSA</name>
<dbReference type="VEuPathDB" id="TriTrypDB:BSAL_08425"/>
<dbReference type="AlphaFoldDB" id="A0A0S4KG25"/>
<feature type="region of interest" description="Disordered" evidence="1">
    <location>
        <begin position="244"/>
        <end position="346"/>
    </location>
</feature>